<dbReference type="SUPFAM" id="SSF81631">
    <property type="entry name" value="PAP/OAS1 substrate-binding domain"/>
    <property type="match status" value="1"/>
</dbReference>
<comment type="caution">
    <text evidence="1">The sequence shown here is derived from an EMBL/GenBank/DDBJ whole genome shotgun (WGS) entry which is preliminary data.</text>
</comment>
<dbReference type="Gene3D" id="1.20.120.330">
    <property type="entry name" value="Nucleotidyltransferases domain 2"/>
    <property type="match status" value="1"/>
</dbReference>
<dbReference type="GO" id="GO:0016779">
    <property type="term" value="F:nucleotidyltransferase activity"/>
    <property type="evidence" value="ECO:0007669"/>
    <property type="project" value="UniProtKB-KW"/>
</dbReference>
<keyword evidence="1" id="KW-0808">Transferase</keyword>
<dbReference type="AlphaFoldDB" id="A0A5R9F3S4"/>
<gene>
    <name evidence="1" type="primary">ant(6)</name>
    <name evidence="1" type="ORF">FCL54_11000</name>
</gene>
<sequence>MRTEQEMMDVILGTAQNDERIRAVVMNGSRANPNVKKDLFQDYDIVYIVKDIETFTSDHSWVDRFGERIMMQMPEDKVLPPAEEDGRFVYLMQFLDGNRIDLTLVPVEKMGELLQPDSLSVLLLDKDGLIGELPPSSDKDYLIKKTTEKQFQDVCNEFWWICMNISKGLWREELSYAMVMYEQVNRNVLIRMLEWKIGIETNFEKSAGKFGKYFKDFLEEEEWDTFVATYPDATYEGIWQSLFTMCDLFRKTAIYVADELNFKYPYADDNRVTDYLKKVKALPKEAETIT</sequence>
<evidence type="ECO:0000313" key="2">
    <source>
        <dbReference type="Proteomes" id="UP000308230"/>
    </source>
</evidence>
<dbReference type="InterPro" id="IPR007530">
    <property type="entry name" value="Aminoglycoside_adenylylTfrase"/>
</dbReference>
<proteinExistence type="predicted"/>
<protein>
    <submittedName>
        <fullName evidence="1">Aminoglycoside 6-adenylyltransferase</fullName>
    </submittedName>
</protein>
<dbReference type="EMBL" id="SWLG01000007">
    <property type="protein sequence ID" value="TLS37050.1"/>
    <property type="molecule type" value="Genomic_DNA"/>
</dbReference>
<dbReference type="Gene3D" id="3.30.460.10">
    <property type="entry name" value="Beta Polymerase, domain 2"/>
    <property type="match status" value="1"/>
</dbReference>
<dbReference type="Proteomes" id="UP000308230">
    <property type="component" value="Unassembled WGS sequence"/>
</dbReference>
<evidence type="ECO:0000313" key="1">
    <source>
        <dbReference type="EMBL" id="TLS37050.1"/>
    </source>
</evidence>
<name>A0A5R9F3S4_9BACL</name>
<keyword evidence="2" id="KW-1185">Reference proteome</keyword>
<organism evidence="1 2">
    <name type="scientific">Exobacillus caeni</name>
    <dbReference type="NCBI Taxonomy" id="2574798"/>
    <lineage>
        <taxon>Bacteria</taxon>
        <taxon>Bacillati</taxon>
        <taxon>Bacillota</taxon>
        <taxon>Bacilli</taxon>
        <taxon>Bacillales</taxon>
        <taxon>Guptibacillaceae</taxon>
        <taxon>Exobacillus</taxon>
    </lineage>
</organism>
<dbReference type="RefSeq" id="WP_138126355.1">
    <property type="nucleotide sequence ID" value="NZ_SWLG01000007.1"/>
</dbReference>
<reference evidence="1 2" key="1">
    <citation type="submission" date="2019-04" db="EMBL/GenBank/DDBJ databases">
        <title>Bacillus caeni sp. nov., a bacterium isolated from mangrove sediment.</title>
        <authorList>
            <person name="Huang H."/>
            <person name="Mo K."/>
            <person name="Hu Y."/>
        </authorList>
    </citation>
    <scope>NUCLEOTIDE SEQUENCE [LARGE SCALE GENOMIC DNA]</scope>
    <source>
        <strain evidence="1 2">HB172195</strain>
    </source>
</reference>
<dbReference type="Pfam" id="PF04439">
    <property type="entry name" value="Adenyl_transf"/>
    <property type="match status" value="1"/>
</dbReference>
<dbReference type="PIRSF" id="PIRSF000812">
    <property type="entry name" value="AAD"/>
    <property type="match status" value="1"/>
</dbReference>
<accession>A0A5R9F3S4</accession>
<keyword evidence="1" id="KW-0548">Nucleotidyltransferase</keyword>
<dbReference type="SUPFAM" id="SSF81301">
    <property type="entry name" value="Nucleotidyltransferase"/>
    <property type="match status" value="1"/>
</dbReference>
<dbReference type="OrthoDB" id="9776406at2"/>
<dbReference type="InterPro" id="IPR043519">
    <property type="entry name" value="NT_sf"/>
</dbReference>